<dbReference type="SUPFAM" id="SSF46689">
    <property type="entry name" value="Homeodomain-like"/>
    <property type="match status" value="1"/>
</dbReference>
<dbReference type="Pfam" id="PF12833">
    <property type="entry name" value="HTH_18"/>
    <property type="match status" value="1"/>
</dbReference>
<dbReference type="Gene3D" id="1.10.10.60">
    <property type="entry name" value="Homeodomain-like"/>
    <property type="match status" value="1"/>
</dbReference>
<dbReference type="Pfam" id="PF20240">
    <property type="entry name" value="DUF6597"/>
    <property type="match status" value="1"/>
</dbReference>
<feature type="domain" description="HTH araC/xylS-type" evidence="4">
    <location>
        <begin position="155"/>
        <end position="257"/>
    </location>
</feature>
<keyword evidence="6" id="KW-1185">Reference proteome</keyword>
<dbReference type="EMBL" id="JAGTUK010000001">
    <property type="protein sequence ID" value="MBS0023513.1"/>
    <property type="molecule type" value="Genomic_DNA"/>
</dbReference>
<dbReference type="InterPro" id="IPR018062">
    <property type="entry name" value="HTH_AraC-typ_CS"/>
</dbReference>
<dbReference type="InterPro" id="IPR050204">
    <property type="entry name" value="AraC_XylS_family_regulators"/>
</dbReference>
<reference evidence="5 6" key="1">
    <citation type="submission" date="2021-04" db="EMBL/GenBank/DDBJ databases">
        <title>Whole genome analysis of root endophytic bacterium Microbacterium paraoxydans ku-mp colonizing RP-bio226 rice variety.</title>
        <authorList>
            <person name="Ulaganathan K."/>
            <person name="Latha B."/>
        </authorList>
    </citation>
    <scope>NUCLEOTIDE SEQUENCE [LARGE SCALE GENOMIC DNA]</scope>
    <source>
        <strain evidence="6">ku-mp</strain>
    </source>
</reference>
<dbReference type="Proteomes" id="UP000678243">
    <property type="component" value="Unassembled WGS sequence"/>
</dbReference>
<dbReference type="PROSITE" id="PS01124">
    <property type="entry name" value="HTH_ARAC_FAMILY_2"/>
    <property type="match status" value="1"/>
</dbReference>
<name>A0ABS5IKM2_9MICO</name>
<sequence length="260" mass="28384">MVNPTRGVLYPARLPQFHRLPAPREVGHLVAWFWIPEWDIEPGRASRQEIVSYPALNLVVEQGGVTLSGATTRLFHRDLSGQGWAVGALLRPAAVPALAPDPAALVDTSRPVVAPELHDDVSAAMRTGEGHRERAVAAFARWLAAKATRDDAEAQRANAVFDVLMGEDDPALTPEEAAARLAVSVRTLQRLTHRHVGLSPAAMIRRRRLQEAAQRVRDEPGVDLASLAAELGYADHAHLTRDFRAVLGIAPRGYRSALRE</sequence>
<dbReference type="InterPro" id="IPR046532">
    <property type="entry name" value="DUF6597"/>
</dbReference>
<dbReference type="InterPro" id="IPR018060">
    <property type="entry name" value="HTH_AraC"/>
</dbReference>
<evidence type="ECO:0000313" key="6">
    <source>
        <dbReference type="Proteomes" id="UP000678243"/>
    </source>
</evidence>
<evidence type="ECO:0000256" key="3">
    <source>
        <dbReference type="ARBA" id="ARBA00023163"/>
    </source>
</evidence>
<dbReference type="PROSITE" id="PS00041">
    <property type="entry name" value="HTH_ARAC_FAMILY_1"/>
    <property type="match status" value="1"/>
</dbReference>
<keyword evidence="1" id="KW-0805">Transcription regulation</keyword>
<dbReference type="PANTHER" id="PTHR46796">
    <property type="entry name" value="HTH-TYPE TRANSCRIPTIONAL ACTIVATOR RHAS-RELATED"/>
    <property type="match status" value="1"/>
</dbReference>
<dbReference type="SMART" id="SM00342">
    <property type="entry name" value="HTH_ARAC"/>
    <property type="match status" value="1"/>
</dbReference>
<proteinExistence type="predicted"/>
<protein>
    <submittedName>
        <fullName evidence="5">AraC family transcriptional regulator</fullName>
    </submittedName>
</protein>
<accession>A0ABS5IKM2</accession>
<gene>
    <name evidence="5" type="ORF">KE274_05265</name>
</gene>
<evidence type="ECO:0000313" key="5">
    <source>
        <dbReference type="EMBL" id="MBS0023513.1"/>
    </source>
</evidence>
<evidence type="ECO:0000256" key="1">
    <source>
        <dbReference type="ARBA" id="ARBA00023015"/>
    </source>
</evidence>
<dbReference type="PANTHER" id="PTHR46796:SF15">
    <property type="entry name" value="BLL1074 PROTEIN"/>
    <property type="match status" value="1"/>
</dbReference>
<dbReference type="RefSeq" id="WP_211541580.1">
    <property type="nucleotide sequence ID" value="NZ_JAGTUK010000001.1"/>
</dbReference>
<evidence type="ECO:0000256" key="2">
    <source>
        <dbReference type="ARBA" id="ARBA00023125"/>
    </source>
</evidence>
<dbReference type="InterPro" id="IPR009057">
    <property type="entry name" value="Homeodomain-like_sf"/>
</dbReference>
<evidence type="ECO:0000259" key="4">
    <source>
        <dbReference type="PROSITE" id="PS01124"/>
    </source>
</evidence>
<keyword evidence="2" id="KW-0238">DNA-binding</keyword>
<organism evidence="5 6">
    <name type="scientific">Microbacterium paraoxydans</name>
    <dbReference type="NCBI Taxonomy" id="199592"/>
    <lineage>
        <taxon>Bacteria</taxon>
        <taxon>Bacillati</taxon>
        <taxon>Actinomycetota</taxon>
        <taxon>Actinomycetes</taxon>
        <taxon>Micrococcales</taxon>
        <taxon>Microbacteriaceae</taxon>
        <taxon>Microbacterium</taxon>
    </lineage>
</organism>
<comment type="caution">
    <text evidence="5">The sequence shown here is derived from an EMBL/GenBank/DDBJ whole genome shotgun (WGS) entry which is preliminary data.</text>
</comment>
<keyword evidence="3" id="KW-0804">Transcription</keyword>